<comment type="caution">
    <text evidence="2">The sequence shown here is derived from an EMBL/GenBank/DDBJ whole genome shotgun (WGS) entry which is preliminary data.</text>
</comment>
<dbReference type="Gene3D" id="2.60.40.10">
    <property type="entry name" value="Immunoglobulins"/>
    <property type="match status" value="1"/>
</dbReference>
<accession>A0A4R3VG80</accession>
<dbReference type="OrthoDB" id="9795530at2"/>
<gene>
    <name evidence="2" type="ORF">EV686_101259</name>
</gene>
<reference evidence="2 3" key="1">
    <citation type="submission" date="2019-03" db="EMBL/GenBank/DDBJ databases">
        <title>Genomic Encyclopedia of Type Strains, Phase IV (KMG-IV): sequencing the most valuable type-strain genomes for metagenomic binning, comparative biology and taxonomic classification.</title>
        <authorList>
            <person name="Goeker M."/>
        </authorList>
    </citation>
    <scope>NUCLEOTIDE SEQUENCE [LARGE SCALE GENOMIC DNA]</scope>
    <source>
        <strain evidence="2 3">DSM 100048</strain>
    </source>
</reference>
<evidence type="ECO:0000313" key="2">
    <source>
        <dbReference type="EMBL" id="TCV02802.1"/>
    </source>
</evidence>
<protein>
    <submittedName>
        <fullName evidence="2">Sulfur-oxidizing protein SoxZ</fullName>
    </submittedName>
</protein>
<proteinExistence type="predicted"/>
<dbReference type="InterPro" id="IPR013783">
    <property type="entry name" value="Ig-like_fold"/>
</dbReference>
<dbReference type="InterPro" id="IPR014880">
    <property type="entry name" value="SoxZ_dom"/>
</dbReference>
<dbReference type="EMBL" id="SMBX01000001">
    <property type="protein sequence ID" value="TCV02802.1"/>
    <property type="molecule type" value="Genomic_DNA"/>
</dbReference>
<dbReference type="InterPro" id="IPR030995">
    <property type="entry name" value="SoxZ"/>
</dbReference>
<evidence type="ECO:0000313" key="3">
    <source>
        <dbReference type="Proteomes" id="UP000294692"/>
    </source>
</evidence>
<dbReference type="SUPFAM" id="SSF81296">
    <property type="entry name" value="E set domains"/>
    <property type="match status" value="1"/>
</dbReference>
<dbReference type="RefSeq" id="WP_132472674.1">
    <property type="nucleotide sequence ID" value="NZ_JBHRVM010000001.1"/>
</dbReference>
<dbReference type="NCBIfam" id="TIGR04490">
    <property type="entry name" value="SoxZ_true"/>
    <property type="match status" value="1"/>
</dbReference>
<keyword evidence="3" id="KW-1185">Reference proteome</keyword>
<evidence type="ECO:0000259" key="1">
    <source>
        <dbReference type="Pfam" id="PF08770"/>
    </source>
</evidence>
<name>A0A4R3VG80_9BURK</name>
<dbReference type="Proteomes" id="UP000294692">
    <property type="component" value="Unassembled WGS sequence"/>
</dbReference>
<feature type="domain" description="Sulphur oxidation protein SoxZ" evidence="1">
    <location>
        <begin position="14"/>
        <end position="103"/>
    </location>
</feature>
<dbReference type="AlphaFoldDB" id="A0A4R3VG80"/>
<dbReference type="InterPro" id="IPR014756">
    <property type="entry name" value="Ig_E-set"/>
</dbReference>
<dbReference type="Pfam" id="PF08770">
    <property type="entry name" value="SoxZ"/>
    <property type="match status" value="1"/>
</dbReference>
<organism evidence="2 3">
    <name type="scientific">Paracandidimonas soli</name>
    <dbReference type="NCBI Taxonomy" id="1917182"/>
    <lineage>
        <taxon>Bacteria</taxon>
        <taxon>Pseudomonadati</taxon>
        <taxon>Pseudomonadota</taxon>
        <taxon>Betaproteobacteria</taxon>
        <taxon>Burkholderiales</taxon>
        <taxon>Alcaligenaceae</taxon>
        <taxon>Paracandidimonas</taxon>
    </lineage>
</organism>
<sequence>MSNKPPRIWLSNANPKAGEIVRMRALILHRMESGFRKDQDGNLIARNIVNEFEVRLDGDLLFTWNPETAIGQNPYIEFTFTARKSGELQLKWVDDEGAVTTGSSTLTLAS</sequence>